<comment type="caution">
    <text evidence="1">The sequence shown here is derived from an EMBL/GenBank/DDBJ whole genome shotgun (WGS) entry which is preliminary data.</text>
</comment>
<gene>
    <name evidence="1" type="ORF">AMELA_G00267680</name>
</gene>
<organism evidence="1 2">
    <name type="scientific">Ameiurus melas</name>
    <name type="common">Black bullhead</name>
    <name type="synonym">Silurus melas</name>
    <dbReference type="NCBI Taxonomy" id="219545"/>
    <lineage>
        <taxon>Eukaryota</taxon>
        <taxon>Metazoa</taxon>
        <taxon>Chordata</taxon>
        <taxon>Craniata</taxon>
        <taxon>Vertebrata</taxon>
        <taxon>Euteleostomi</taxon>
        <taxon>Actinopterygii</taxon>
        <taxon>Neopterygii</taxon>
        <taxon>Teleostei</taxon>
        <taxon>Ostariophysi</taxon>
        <taxon>Siluriformes</taxon>
        <taxon>Ictaluridae</taxon>
        <taxon>Ameiurus</taxon>
    </lineage>
</organism>
<reference evidence="1 2" key="1">
    <citation type="submission" date="2020-02" db="EMBL/GenBank/DDBJ databases">
        <title>A chromosome-scale genome assembly of the black bullhead catfish (Ameiurus melas).</title>
        <authorList>
            <person name="Wen M."/>
            <person name="Zham M."/>
            <person name="Cabau C."/>
            <person name="Klopp C."/>
            <person name="Donnadieu C."/>
            <person name="Roques C."/>
            <person name="Bouchez O."/>
            <person name="Lampietro C."/>
            <person name="Jouanno E."/>
            <person name="Herpin A."/>
            <person name="Louis A."/>
            <person name="Berthelot C."/>
            <person name="Parey E."/>
            <person name="Roest-Crollius H."/>
            <person name="Braasch I."/>
            <person name="Postlethwait J."/>
            <person name="Robinson-Rechavi M."/>
            <person name="Echchiki A."/>
            <person name="Begum T."/>
            <person name="Montfort J."/>
            <person name="Schartl M."/>
            <person name="Bobe J."/>
            <person name="Guiguen Y."/>
        </authorList>
    </citation>
    <scope>NUCLEOTIDE SEQUENCE [LARGE SCALE GENOMIC DNA]</scope>
    <source>
        <strain evidence="1">M_S1</strain>
        <tissue evidence="1">Blood</tissue>
    </source>
</reference>
<name>A0A7J5ZMB8_AMEME</name>
<sequence length="96" mass="10939">MFFPPGAECRVKSAHKTWMEEDGAVMGCVPDAALFPALGCERSDVFLTALEGKNLPLICLQYALALRERERMRERERDALYSSARVEDMVPQGFWR</sequence>
<evidence type="ECO:0000313" key="1">
    <source>
        <dbReference type="EMBL" id="KAF4071844.1"/>
    </source>
</evidence>
<dbReference type="Proteomes" id="UP000593565">
    <property type="component" value="Unassembled WGS sequence"/>
</dbReference>
<evidence type="ECO:0000313" key="2">
    <source>
        <dbReference type="Proteomes" id="UP000593565"/>
    </source>
</evidence>
<protein>
    <submittedName>
        <fullName evidence="1">Uncharacterized protein</fullName>
    </submittedName>
</protein>
<keyword evidence="2" id="KW-1185">Reference proteome</keyword>
<dbReference type="AlphaFoldDB" id="A0A7J5ZMB8"/>
<proteinExistence type="predicted"/>
<dbReference type="EMBL" id="JAAGNN010000026">
    <property type="protein sequence ID" value="KAF4071844.1"/>
    <property type="molecule type" value="Genomic_DNA"/>
</dbReference>
<accession>A0A7J5ZMB8</accession>